<proteinExistence type="predicted"/>
<dbReference type="GeneID" id="116308223"/>
<dbReference type="KEGG" id="aten:116308223"/>
<accession>A0A6P8J396</accession>
<evidence type="ECO:0000313" key="2">
    <source>
        <dbReference type="RefSeq" id="XP_031574466.1"/>
    </source>
</evidence>
<dbReference type="InParanoid" id="A0A6P8J396"/>
<sequence length="251" mass="27856">MPSYWKTNFTKICLGMRRTNTGNVNWIKINMTAESLYSLLADGTEKTTALGRSAWESLFPDHKLQVYSCKEGLNIVGSDDIAKQEFTYTSQHWSEKTAYNEGAGQTGIDDLNETKMPSYWKTNFTKICLGMRSNTGNVNWIKIDMTAESLYSLLADGTEKETTALGRSAWVSLFPDHKLQNYYCKEGMNMVGNKNKAKVRIGIIADNSNDCNVPNSCIGVGVETGSYLVPCGSSNSRTEGSCTSNCFIFVQ</sequence>
<protein>
    <submittedName>
        <fullName evidence="2">Uncharacterized protein LOC116308223</fullName>
    </submittedName>
</protein>
<organism evidence="1 2">
    <name type="scientific">Actinia tenebrosa</name>
    <name type="common">Australian red waratah sea anemone</name>
    <dbReference type="NCBI Taxonomy" id="6105"/>
    <lineage>
        <taxon>Eukaryota</taxon>
        <taxon>Metazoa</taxon>
        <taxon>Cnidaria</taxon>
        <taxon>Anthozoa</taxon>
        <taxon>Hexacorallia</taxon>
        <taxon>Actiniaria</taxon>
        <taxon>Actiniidae</taxon>
        <taxon>Actinia</taxon>
    </lineage>
</organism>
<dbReference type="RefSeq" id="XP_031574466.1">
    <property type="nucleotide sequence ID" value="XM_031718606.1"/>
</dbReference>
<keyword evidence="1" id="KW-1185">Reference proteome</keyword>
<evidence type="ECO:0000313" key="1">
    <source>
        <dbReference type="Proteomes" id="UP000515163"/>
    </source>
</evidence>
<dbReference type="OrthoDB" id="10318518at2759"/>
<reference evidence="2" key="1">
    <citation type="submission" date="2025-08" db="UniProtKB">
        <authorList>
            <consortium name="RefSeq"/>
        </authorList>
    </citation>
    <scope>IDENTIFICATION</scope>
    <source>
        <tissue evidence="2">Tentacle</tissue>
    </source>
</reference>
<dbReference type="AlphaFoldDB" id="A0A6P8J396"/>
<name>A0A6P8J396_ACTTE</name>
<gene>
    <name evidence="2" type="primary">LOC116308223</name>
</gene>
<dbReference type="Proteomes" id="UP000515163">
    <property type="component" value="Unplaced"/>
</dbReference>